<protein>
    <submittedName>
        <fullName evidence="2">Uncharacterized protein</fullName>
    </submittedName>
</protein>
<dbReference type="Proteomes" id="UP001157006">
    <property type="component" value="Chromosome 5"/>
</dbReference>
<proteinExistence type="predicted"/>
<evidence type="ECO:0000256" key="1">
    <source>
        <dbReference type="SAM" id="MobiDB-lite"/>
    </source>
</evidence>
<evidence type="ECO:0000313" key="2">
    <source>
        <dbReference type="EMBL" id="CAI8614303.1"/>
    </source>
</evidence>
<gene>
    <name evidence="2" type="ORF">VFH_V123520</name>
</gene>
<organism evidence="2 3">
    <name type="scientific">Vicia faba</name>
    <name type="common">Broad bean</name>
    <name type="synonym">Faba vulgaris</name>
    <dbReference type="NCBI Taxonomy" id="3906"/>
    <lineage>
        <taxon>Eukaryota</taxon>
        <taxon>Viridiplantae</taxon>
        <taxon>Streptophyta</taxon>
        <taxon>Embryophyta</taxon>
        <taxon>Tracheophyta</taxon>
        <taxon>Spermatophyta</taxon>
        <taxon>Magnoliopsida</taxon>
        <taxon>eudicotyledons</taxon>
        <taxon>Gunneridae</taxon>
        <taxon>Pentapetalae</taxon>
        <taxon>rosids</taxon>
        <taxon>fabids</taxon>
        <taxon>Fabales</taxon>
        <taxon>Fabaceae</taxon>
        <taxon>Papilionoideae</taxon>
        <taxon>50 kb inversion clade</taxon>
        <taxon>NPAAA clade</taxon>
        <taxon>Hologalegina</taxon>
        <taxon>IRL clade</taxon>
        <taxon>Fabeae</taxon>
        <taxon>Vicia</taxon>
    </lineage>
</organism>
<reference evidence="2 3" key="1">
    <citation type="submission" date="2023-01" db="EMBL/GenBank/DDBJ databases">
        <authorList>
            <person name="Kreplak J."/>
        </authorList>
    </citation>
    <scope>NUCLEOTIDE SEQUENCE [LARGE SCALE GENOMIC DNA]</scope>
</reference>
<feature type="region of interest" description="Disordered" evidence="1">
    <location>
        <begin position="1"/>
        <end position="30"/>
    </location>
</feature>
<evidence type="ECO:0000313" key="3">
    <source>
        <dbReference type="Proteomes" id="UP001157006"/>
    </source>
</evidence>
<feature type="compositionally biased region" description="Basic and acidic residues" evidence="1">
    <location>
        <begin position="15"/>
        <end position="30"/>
    </location>
</feature>
<dbReference type="AlphaFoldDB" id="A0AAV1AWP8"/>
<accession>A0AAV1AWP8</accession>
<name>A0AAV1AWP8_VICFA</name>
<keyword evidence="3" id="KW-1185">Reference proteome</keyword>
<dbReference type="EMBL" id="OX451740">
    <property type="protein sequence ID" value="CAI8614303.1"/>
    <property type="molecule type" value="Genomic_DNA"/>
</dbReference>
<sequence>MPNSEIQRDVEEEDGDKRKTESLESKGKERSPKAFVTFTSGFLIILSLVKSCRSTSGKVRKIFRIGGGSWTQTRLKMSLRGGDESDGLKDEVGAMSCDSRICHSDSVMVNLIGEESSLRSRDEGVCTGVAEIEGTIVFLVIEEDEGVIRSGGLRG</sequence>